<name>A0A6H1PBH3_PRIMG</name>
<dbReference type="GO" id="GO:0009847">
    <property type="term" value="P:spore germination"/>
    <property type="evidence" value="ECO:0007669"/>
    <property type="project" value="UniProtKB-UniRule"/>
</dbReference>
<comment type="subcellular location">
    <subcellularLocation>
        <location evidence="4">Cell membrane</location>
    </subcellularLocation>
    <subcellularLocation>
        <location evidence="1">Membrane</location>
        <topology evidence="1">Multi-pass membrane protein</topology>
    </subcellularLocation>
</comment>
<dbReference type="Pfam" id="PF03323">
    <property type="entry name" value="GerA"/>
    <property type="match status" value="1"/>
</dbReference>
<evidence type="ECO:0000256" key="2">
    <source>
        <dbReference type="ARBA" id="ARBA00005278"/>
    </source>
</evidence>
<feature type="transmembrane region" description="Helical" evidence="5">
    <location>
        <begin position="414"/>
        <end position="435"/>
    </location>
</feature>
<feature type="transmembrane region" description="Helical" evidence="5">
    <location>
        <begin position="240"/>
        <end position="260"/>
    </location>
</feature>
<evidence type="ECO:0000256" key="5">
    <source>
        <dbReference type="SAM" id="Phobius"/>
    </source>
</evidence>
<evidence type="ECO:0000256" key="4">
    <source>
        <dbReference type="PIRNR" id="PIRNR005690"/>
    </source>
</evidence>
<keyword evidence="5" id="KW-0812">Transmembrane</keyword>
<protein>
    <submittedName>
        <fullName evidence="6">Spore germination protein</fullName>
    </submittedName>
</protein>
<gene>
    <name evidence="6" type="ORF">HFZ78_13605</name>
</gene>
<evidence type="ECO:0000313" key="7">
    <source>
        <dbReference type="Proteomes" id="UP000501868"/>
    </source>
</evidence>
<dbReference type="PIRSF" id="PIRSF005690">
    <property type="entry name" value="GerBA"/>
    <property type="match status" value="1"/>
</dbReference>
<dbReference type="InterPro" id="IPR004995">
    <property type="entry name" value="Spore_Ger"/>
</dbReference>
<feature type="transmembrane region" description="Helical" evidence="5">
    <location>
        <begin position="384"/>
        <end position="402"/>
    </location>
</feature>
<dbReference type="PANTHER" id="PTHR22550">
    <property type="entry name" value="SPORE GERMINATION PROTEIN"/>
    <property type="match status" value="1"/>
</dbReference>
<proteinExistence type="inferred from homology"/>
<dbReference type="GO" id="GO:0005886">
    <property type="term" value="C:plasma membrane"/>
    <property type="evidence" value="ECO:0007669"/>
    <property type="project" value="UniProtKB-SubCell"/>
</dbReference>
<sequence>MGWFYLFRKQNHKNKLIKNIDGFLIQASKSSDFKTLHLDKPNIELFFFSTLIDEETLNHFLLLPLQEHSPFENLNDVIKYIPISEIHLCSENPEQAGEKIRKGHILIRLKSDKTNFALVNVKNSKRGLRENNDTENEFSVVGPKLGFIEDIETNMKLLRHQFSGSKLIFEELTMGSMSTTRVVIGYIEDITNSEHVNTVRQRLRDLDLDFVESALIEQTITDHTNTPFPLFLSTERVDRVAYTLLLGQVIIICDGSPYVITGPSTIFDFLISPEDYYLPWIVGSFFRIIRFFGVFFSIIATPLYVAVLTHHYVIIPKDLLGPIIESRANVPFPPLLEVIFLEITIELLREAGARLPTKVGQTLGIVGGIVIGQASVEAALSSNILLIIVALSALASFTTPIFKMANTIRLLRFPMVLLAAGWGGFGIIAGFTLMLGHLMRLKSFGTPYLAPIYPFRITDFKDSLIRSPFRYTNTRPSFLRPKKERRYQVNEGKDEFDDE</sequence>
<reference evidence="6 7" key="1">
    <citation type="submission" date="2020-04" db="EMBL/GenBank/DDBJ databases">
        <title>Genome-Wide Identification of 5-Methylcytosine Sites in Bacterial Genomes By High-Throughput Sequencing of MspJI Restriction Fragments.</title>
        <authorList>
            <person name="Wu V."/>
        </authorList>
    </citation>
    <scope>NUCLEOTIDE SEQUENCE [LARGE SCALE GENOMIC DNA]</scope>
    <source>
        <strain evidence="6 7">S2</strain>
    </source>
</reference>
<evidence type="ECO:0000256" key="3">
    <source>
        <dbReference type="ARBA" id="ARBA00023136"/>
    </source>
</evidence>
<reference evidence="6 7" key="2">
    <citation type="submission" date="2020-04" db="EMBL/GenBank/DDBJ databases">
        <authorList>
            <person name="Fomenkov A."/>
            <person name="Anton B.P."/>
            <person name="Roberts R.J."/>
        </authorList>
    </citation>
    <scope>NUCLEOTIDE SEQUENCE [LARGE SCALE GENOMIC DNA]</scope>
    <source>
        <strain evidence="6 7">S2</strain>
    </source>
</reference>
<dbReference type="EMBL" id="CP051128">
    <property type="protein sequence ID" value="QIZ10936.1"/>
    <property type="molecule type" value="Genomic_DNA"/>
</dbReference>
<keyword evidence="5" id="KW-1133">Transmembrane helix</keyword>
<feature type="transmembrane region" description="Helical" evidence="5">
    <location>
        <begin position="280"/>
        <end position="307"/>
    </location>
</feature>
<keyword evidence="3 4" id="KW-0472">Membrane</keyword>
<evidence type="ECO:0000313" key="6">
    <source>
        <dbReference type="EMBL" id="QIZ10936.1"/>
    </source>
</evidence>
<dbReference type="AlphaFoldDB" id="A0A6H1PBH3"/>
<comment type="similarity">
    <text evidence="2 4">Belongs to the GerABKA family.</text>
</comment>
<accession>A0A6H1PBH3</accession>
<organism evidence="6 7">
    <name type="scientific">Priestia megaterium</name>
    <name type="common">Bacillus megaterium</name>
    <dbReference type="NCBI Taxonomy" id="1404"/>
    <lineage>
        <taxon>Bacteria</taxon>
        <taxon>Bacillati</taxon>
        <taxon>Bacillota</taxon>
        <taxon>Bacilli</taxon>
        <taxon>Bacillales</taxon>
        <taxon>Bacillaceae</taxon>
        <taxon>Priestia</taxon>
    </lineage>
</organism>
<dbReference type="InterPro" id="IPR050768">
    <property type="entry name" value="UPF0353/GerABKA_families"/>
</dbReference>
<evidence type="ECO:0000256" key="1">
    <source>
        <dbReference type="ARBA" id="ARBA00004141"/>
    </source>
</evidence>
<dbReference type="Proteomes" id="UP000501868">
    <property type="component" value="Chromosome"/>
</dbReference>
<dbReference type="PANTHER" id="PTHR22550:SF5">
    <property type="entry name" value="LEUCINE ZIPPER PROTEIN 4"/>
    <property type="match status" value="1"/>
</dbReference>